<organism evidence="2 3">
    <name type="scientific">Tepidimicrobium xylanilyticum</name>
    <dbReference type="NCBI Taxonomy" id="1123352"/>
    <lineage>
        <taxon>Bacteria</taxon>
        <taxon>Bacillati</taxon>
        <taxon>Bacillota</taxon>
        <taxon>Tissierellia</taxon>
        <taxon>Tissierellales</taxon>
        <taxon>Tepidimicrobiaceae</taxon>
        <taxon>Tepidimicrobium</taxon>
    </lineage>
</organism>
<dbReference type="PANTHER" id="PTHR42886:SF64">
    <property type="entry name" value="HYDROLASE"/>
    <property type="match status" value="1"/>
</dbReference>
<dbReference type="InterPro" id="IPR029058">
    <property type="entry name" value="AB_hydrolase_fold"/>
</dbReference>
<dbReference type="PANTHER" id="PTHR42886">
    <property type="entry name" value="RE40534P-RELATED"/>
    <property type="match status" value="1"/>
</dbReference>
<accession>A0A1H2TX42</accession>
<sequence>MYVYAKGEGENTIVLLLGLGAAVPALDFEPLLNELAKNNRVVVVELFGYGWSDVTNKERTVENIVEEIRLALKEAGIKGPYILMPHSISGIYSAYYANKYPYEVKAFIGIDAALPKVTEYFNESVPTLPKILKYIAPNGIARLMIYINSEDFLPIAKEKLIPKKI</sequence>
<gene>
    <name evidence="2" type="ORF">SAMN05660923_00835</name>
</gene>
<dbReference type="SUPFAM" id="SSF53474">
    <property type="entry name" value="alpha/beta-Hydrolases"/>
    <property type="match status" value="1"/>
</dbReference>
<dbReference type="Gene3D" id="3.40.50.1820">
    <property type="entry name" value="alpha/beta hydrolase"/>
    <property type="match status" value="1"/>
</dbReference>
<reference evidence="2 3" key="1">
    <citation type="submission" date="2016-10" db="EMBL/GenBank/DDBJ databases">
        <authorList>
            <person name="de Groot N.N."/>
        </authorList>
    </citation>
    <scope>NUCLEOTIDE SEQUENCE [LARGE SCALE GENOMIC DNA]</scope>
    <source>
        <strain evidence="2 3">DSM 23310</strain>
    </source>
</reference>
<evidence type="ECO:0000313" key="2">
    <source>
        <dbReference type="EMBL" id="SDW48533.1"/>
    </source>
</evidence>
<name>A0A1H2TX42_9FIRM</name>
<keyword evidence="2" id="KW-0378">Hydrolase</keyword>
<evidence type="ECO:0000313" key="3">
    <source>
        <dbReference type="Proteomes" id="UP000198828"/>
    </source>
</evidence>
<feature type="domain" description="AB hydrolase-1" evidence="1">
    <location>
        <begin position="12"/>
        <end position="123"/>
    </location>
</feature>
<dbReference type="GO" id="GO:0016787">
    <property type="term" value="F:hydrolase activity"/>
    <property type="evidence" value="ECO:0007669"/>
    <property type="project" value="UniProtKB-KW"/>
</dbReference>
<dbReference type="AlphaFoldDB" id="A0A1H2TX42"/>
<dbReference type="Proteomes" id="UP000198828">
    <property type="component" value="Unassembled WGS sequence"/>
</dbReference>
<keyword evidence="3" id="KW-1185">Reference proteome</keyword>
<dbReference type="EMBL" id="FNNG01000002">
    <property type="protein sequence ID" value="SDW48533.1"/>
    <property type="molecule type" value="Genomic_DNA"/>
</dbReference>
<dbReference type="InterPro" id="IPR000073">
    <property type="entry name" value="AB_hydrolase_1"/>
</dbReference>
<proteinExistence type="predicted"/>
<evidence type="ECO:0000259" key="1">
    <source>
        <dbReference type="Pfam" id="PF00561"/>
    </source>
</evidence>
<dbReference type="RefSeq" id="WP_200773628.1">
    <property type="nucleotide sequence ID" value="NZ_BSYN01000014.1"/>
</dbReference>
<protein>
    <submittedName>
        <fullName evidence="2">Alpha/beta hydrolase family protein</fullName>
    </submittedName>
</protein>
<dbReference type="Pfam" id="PF00561">
    <property type="entry name" value="Abhydrolase_1"/>
    <property type="match status" value="1"/>
</dbReference>